<keyword evidence="2" id="KW-1185">Reference proteome</keyword>
<protein>
    <recommendedName>
        <fullName evidence="3">Zn(2)-C6 fungal-type domain-containing protein</fullName>
    </recommendedName>
</protein>
<organism evidence="1 2">
    <name type="scientific">Ampelomyces quisqualis</name>
    <name type="common">Powdery mildew agent</name>
    <dbReference type="NCBI Taxonomy" id="50730"/>
    <lineage>
        <taxon>Eukaryota</taxon>
        <taxon>Fungi</taxon>
        <taxon>Dikarya</taxon>
        <taxon>Ascomycota</taxon>
        <taxon>Pezizomycotina</taxon>
        <taxon>Dothideomycetes</taxon>
        <taxon>Pleosporomycetidae</taxon>
        <taxon>Pleosporales</taxon>
        <taxon>Pleosporineae</taxon>
        <taxon>Phaeosphaeriaceae</taxon>
        <taxon>Ampelomyces</taxon>
    </lineage>
</organism>
<evidence type="ECO:0000313" key="1">
    <source>
        <dbReference type="EMBL" id="KAF1918560.1"/>
    </source>
</evidence>
<evidence type="ECO:0000313" key="2">
    <source>
        <dbReference type="Proteomes" id="UP000800096"/>
    </source>
</evidence>
<gene>
    <name evidence="1" type="ORF">BDU57DRAFT_515423</name>
</gene>
<sequence length="136" mass="15464">MSPRPSLTRMEKSVKKIYPTSKSSTAPCEALLMQSQREIPKADIPRHKKPKDTTIACTQCLTHDWKDCDGKAPCENCKLRGKSDKCKRVMCQYFKKDTCANLFCTMAHEGDGYSRLVPFTSKLIPSRNEGFDRRKG</sequence>
<dbReference type="OrthoDB" id="10631889at2759"/>
<accession>A0A6A5QUS4</accession>
<reference evidence="1" key="1">
    <citation type="journal article" date="2020" name="Stud. Mycol.">
        <title>101 Dothideomycetes genomes: a test case for predicting lifestyles and emergence of pathogens.</title>
        <authorList>
            <person name="Haridas S."/>
            <person name="Albert R."/>
            <person name="Binder M."/>
            <person name="Bloem J."/>
            <person name="Labutti K."/>
            <person name="Salamov A."/>
            <person name="Andreopoulos B."/>
            <person name="Baker S."/>
            <person name="Barry K."/>
            <person name="Bills G."/>
            <person name="Bluhm B."/>
            <person name="Cannon C."/>
            <person name="Castanera R."/>
            <person name="Culley D."/>
            <person name="Daum C."/>
            <person name="Ezra D."/>
            <person name="Gonzalez J."/>
            <person name="Henrissat B."/>
            <person name="Kuo A."/>
            <person name="Liang C."/>
            <person name="Lipzen A."/>
            <person name="Lutzoni F."/>
            <person name="Magnuson J."/>
            <person name="Mondo S."/>
            <person name="Nolan M."/>
            <person name="Ohm R."/>
            <person name="Pangilinan J."/>
            <person name="Park H.-J."/>
            <person name="Ramirez L."/>
            <person name="Alfaro M."/>
            <person name="Sun H."/>
            <person name="Tritt A."/>
            <person name="Yoshinaga Y."/>
            <person name="Zwiers L.-H."/>
            <person name="Turgeon B."/>
            <person name="Goodwin S."/>
            <person name="Spatafora J."/>
            <person name="Crous P."/>
            <person name="Grigoriev I."/>
        </authorList>
    </citation>
    <scope>NUCLEOTIDE SEQUENCE</scope>
    <source>
        <strain evidence="1">HMLAC05119</strain>
    </source>
</reference>
<dbReference type="AlphaFoldDB" id="A0A6A5QUS4"/>
<proteinExistence type="predicted"/>
<evidence type="ECO:0008006" key="3">
    <source>
        <dbReference type="Google" id="ProtNLM"/>
    </source>
</evidence>
<dbReference type="Proteomes" id="UP000800096">
    <property type="component" value="Unassembled WGS sequence"/>
</dbReference>
<name>A0A6A5QUS4_AMPQU</name>
<dbReference type="EMBL" id="ML979134">
    <property type="protein sequence ID" value="KAF1918560.1"/>
    <property type="molecule type" value="Genomic_DNA"/>
</dbReference>